<dbReference type="EMBL" id="CCXY01000059">
    <property type="protein sequence ID" value="CEG11539.1"/>
    <property type="molecule type" value="Genomic_DNA"/>
</dbReference>
<dbReference type="SUPFAM" id="SSF52821">
    <property type="entry name" value="Rhodanese/Cell cycle control phosphatase"/>
    <property type="match status" value="1"/>
</dbReference>
<dbReference type="InterPro" id="IPR036873">
    <property type="entry name" value="Rhodanese-like_dom_sf"/>
</dbReference>
<accession>A0A098E7P2</accession>
<feature type="domain" description="Rhodanese" evidence="1">
    <location>
        <begin position="4"/>
        <end position="52"/>
    </location>
</feature>
<protein>
    <submittedName>
        <fullName evidence="2">Rhodanese-like protein</fullName>
    </submittedName>
</protein>
<dbReference type="Pfam" id="PF00581">
    <property type="entry name" value="Rhodanese"/>
    <property type="match status" value="1"/>
</dbReference>
<name>A0A098E7P2_9ZZZZ</name>
<reference evidence="2" key="1">
    <citation type="submission" date="2014-09" db="EMBL/GenBank/DDBJ databases">
        <authorList>
            <person name="Probst J Alexander"/>
        </authorList>
    </citation>
    <scope>NUCLEOTIDE SEQUENCE</scope>
</reference>
<evidence type="ECO:0000259" key="1">
    <source>
        <dbReference type="PROSITE" id="PS50206"/>
    </source>
</evidence>
<dbReference type="InterPro" id="IPR001763">
    <property type="entry name" value="Rhodanese-like_dom"/>
</dbReference>
<gene>
    <name evidence="2" type="ORF">MSIBF_A1510005</name>
</gene>
<organism evidence="2">
    <name type="scientific">groundwater metagenome</name>
    <dbReference type="NCBI Taxonomy" id="717931"/>
    <lineage>
        <taxon>unclassified sequences</taxon>
        <taxon>metagenomes</taxon>
        <taxon>ecological metagenomes</taxon>
    </lineage>
</organism>
<evidence type="ECO:0000313" key="2">
    <source>
        <dbReference type="EMBL" id="CEG11539.1"/>
    </source>
</evidence>
<dbReference type="Gene3D" id="3.40.250.10">
    <property type="entry name" value="Rhodanese-like domain"/>
    <property type="match status" value="1"/>
</dbReference>
<dbReference type="PROSITE" id="PS50206">
    <property type="entry name" value="RHODANESE_3"/>
    <property type="match status" value="1"/>
</dbReference>
<sequence length="52" mass="5987">MNDLDKSKTYLVYCQSGHRSGSAMENFQQLKFGLVYNLLRSINSRRSEGFPV</sequence>
<proteinExistence type="predicted"/>
<dbReference type="CDD" id="cd00158">
    <property type="entry name" value="RHOD"/>
    <property type="match status" value="1"/>
</dbReference>
<dbReference type="AlphaFoldDB" id="A0A098E7P2"/>